<gene>
    <name evidence="6" type="ORF">LCR_13015</name>
</gene>
<dbReference type="Pfam" id="PF00696">
    <property type="entry name" value="AA_kinase"/>
    <property type="match status" value="1"/>
</dbReference>
<name>A0A175VKE4_AEREN</name>
<keyword evidence="3 4" id="KW-0418">Kinase</keyword>
<dbReference type="NCBIfam" id="NF009007">
    <property type="entry name" value="PRK12352.1"/>
    <property type="match status" value="1"/>
</dbReference>
<dbReference type="PIRSF" id="PIRSF000723">
    <property type="entry name" value="Carbamate_kin"/>
    <property type="match status" value="1"/>
</dbReference>
<dbReference type="CDD" id="cd04235">
    <property type="entry name" value="AAK_CK"/>
    <property type="match status" value="1"/>
</dbReference>
<dbReference type="InterPro" id="IPR036393">
    <property type="entry name" value="AceGlu_kinase-like_sf"/>
</dbReference>
<evidence type="ECO:0000256" key="3">
    <source>
        <dbReference type="ARBA" id="ARBA00022777"/>
    </source>
</evidence>
<dbReference type="Proteomes" id="UP000078435">
    <property type="component" value="Unassembled WGS sequence"/>
</dbReference>
<dbReference type="GO" id="GO:0008804">
    <property type="term" value="F:carbamate kinase activity"/>
    <property type="evidence" value="ECO:0007669"/>
    <property type="project" value="InterPro"/>
</dbReference>
<comment type="caution">
    <text evidence="6">The sequence shown here is derived from an EMBL/GenBank/DDBJ whole genome shotgun (WGS) entry which is preliminary data.</text>
</comment>
<evidence type="ECO:0000313" key="6">
    <source>
        <dbReference type="EMBL" id="KXU80993.1"/>
    </source>
</evidence>
<reference evidence="6 7" key="1">
    <citation type="submission" date="2016-02" db="EMBL/GenBank/DDBJ databases">
        <title>Draft genome sequence of Aeromonas trota strain 1999lcr isolated from cerebrospinal fluid (CSF).</title>
        <authorList>
            <person name="Dallagassa C.B."/>
            <person name="Prediger K.C."/>
            <person name="Weiss V.A."/>
            <person name="Assis F.E."/>
            <person name="Baura V."/>
            <person name="Cruz L.M."/>
            <person name="Souza E.M."/>
            <person name="Pedrosa F.O."/>
            <person name="Fadel-Picheth C.M."/>
        </authorList>
    </citation>
    <scope>NUCLEOTIDE SEQUENCE [LARGE SCALE GENOMIC DNA]</scope>
    <source>
        <strain evidence="6 7">1999lcr</strain>
    </source>
</reference>
<dbReference type="EMBL" id="JMGO02000003">
    <property type="protein sequence ID" value="KXU80993.1"/>
    <property type="molecule type" value="Genomic_DNA"/>
</dbReference>
<dbReference type="OrthoDB" id="9766717at2"/>
<dbReference type="SUPFAM" id="SSF53633">
    <property type="entry name" value="Carbamate kinase-like"/>
    <property type="match status" value="1"/>
</dbReference>
<dbReference type="FunFam" id="3.40.1160.10:FF:000007">
    <property type="entry name" value="Carbamate kinase"/>
    <property type="match status" value="1"/>
</dbReference>
<evidence type="ECO:0000259" key="5">
    <source>
        <dbReference type="Pfam" id="PF00696"/>
    </source>
</evidence>
<protein>
    <recommendedName>
        <fullName evidence="4">Carbamate kinase</fullName>
    </recommendedName>
</protein>
<accession>A0A175VKE4</accession>
<comment type="similarity">
    <text evidence="1 4">Belongs to the carbamate kinase family.</text>
</comment>
<proteinExistence type="inferred from homology"/>
<organism evidence="6 7">
    <name type="scientific">Aeromonas enteropelogenes</name>
    <name type="common">Aeromonas trota</name>
    <dbReference type="NCBI Taxonomy" id="29489"/>
    <lineage>
        <taxon>Bacteria</taxon>
        <taxon>Pseudomonadati</taxon>
        <taxon>Pseudomonadota</taxon>
        <taxon>Gammaproteobacteria</taxon>
        <taxon>Aeromonadales</taxon>
        <taxon>Aeromonadaceae</taxon>
        <taxon>Aeromonas</taxon>
    </lineage>
</organism>
<evidence type="ECO:0000313" key="7">
    <source>
        <dbReference type="Proteomes" id="UP000078435"/>
    </source>
</evidence>
<keyword evidence="2 4" id="KW-0808">Transferase</keyword>
<dbReference type="Gene3D" id="3.40.1160.10">
    <property type="entry name" value="Acetylglutamate kinase-like"/>
    <property type="match status" value="1"/>
</dbReference>
<evidence type="ECO:0000256" key="2">
    <source>
        <dbReference type="ARBA" id="ARBA00022679"/>
    </source>
</evidence>
<sequence>MQKKKLAVVAVGGNALIKSRDEVALDQQYDAVAETARHVADLIAAGWRVVLTHGNGPQVGFILRRSELASAEVPTVPLEYAVGDTQGAIGFMFQNALGNELQRRGLAQTKVITLVTQTLIDRRDPAFAHPDKPIGAHMNQAIAEQLAAEQGWQIAEDAGRGWRRVVASPAPLGIVESPTIRALLEQDALVIACGGGGIPVVREEDGSLRAAQAVIDKDRASALLAIELQADMLLIPTGIEQVAIHFGTPDQRWLENLNLAEATLLLADGHFGAGSMGPKVEAMLSYLKGCPNGVGLITNPPSMGKAVLGQAGTRFLGH</sequence>
<evidence type="ECO:0000256" key="1">
    <source>
        <dbReference type="ARBA" id="ARBA00011066"/>
    </source>
</evidence>
<dbReference type="GO" id="GO:0005829">
    <property type="term" value="C:cytosol"/>
    <property type="evidence" value="ECO:0007669"/>
    <property type="project" value="TreeGrafter"/>
</dbReference>
<dbReference type="GO" id="GO:0019546">
    <property type="term" value="P:L-arginine deiminase pathway"/>
    <property type="evidence" value="ECO:0007669"/>
    <property type="project" value="TreeGrafter"/>
</dbReference>
<dbReference type="PANTHER" id="PTHR30409">
    <property type="entry name" value="CARBAMATE KINASE"/>
    <property type="match status" value="1"/>
</dbReference>
<dbReference type="PRINTS" id="PR01469">
    <property type="entry name" value="CARBMTKINASE"/>
</dbReference>
<dbReference type="PANTHER" id="PTHR30409:SF1">
    <property type="entry name" value="CARBAMATE KINASE-RELATED"/>
    <property type="match status" value="1"/>
</dbReference>
<dbReference type="AlphaFoldDB" id="A0A175VKE4"/>
<dbReference type="InterPro" id="IPR003964">
    <property type="entry name" value="Carb_kinase"/>
</dbReference>
<dbReference type="RefSeq" id="WP_061475990.1">
    <property type="nucleotide sequence ID" value="NZ_JMGO02000003.1"/>
</dbReference>
<evidence type="ECO:0000256" key="4">
    <source>
        <dbReference type="PIRNR" id="PIRNR000723"/>
    </source>
</evidence>
<feature type="domain" description="Aspartate/glutamate/uridylate kinase" evidence="5">
    <location>
        <begin position="5"/>
        <end position="289"/>
    </location>
</feature>
<dbReference type="InterPro" id="IPR001048">
    <property type="entry name" value="Asp/Glu/Uridylate_kinase"/>
</dbReference>